<sequence>MKPRVTDAAFAGIVAECLSVAQVLGRLGLVPAGGNYKTVHARIRRLGLATGHFTGKAWNQGERHRNFGRQYSLTEILVADSPYAFTHGLRNRLLKQGYKAHRCERCGLEEWLAEPIPLELHHLNGVNNDHRLENLQLLCPNCHAQTGSYRGKNQLKHSARVV</sequence>
<reference evidence="2 3" key="1">
    <citation type="journal article" date="2011" name="Int. J. Syst. Evol. Microbiol.">
        <title>Hymenobacter yonginensis sp. nov., isolated from a mesotrophic artificial lake.</title>
        <authorList>
            <person name="Joung Y."/>
            <person name="Cho S.H."/>
            <person name="Kim H."/>
            <person name="Kim S.B."/>
            <person name="Joh K."/>
        </authorList>
    </citation>
    <scope>NUCLEOTIDE SEQUENCE [LARGE SCALE GENOMIC DNA]</scope>
    <source>
        <strain evidence="2 3">KCTC 22745</strain>
    </source>
</reference>
<dbReference type="GO" id="GO:0004519">
    <property type="term" value="F:endonuclease activity"/>
    <property type="evidence" value="ECO:0007669"/>
    <property type="project" value="UniProtKB-KW"/>
</dbReference>
<dbReference type="SMART" id="SM00507">
    <property type="entry name" value="HNHc"/>
    <property type="match status" value="1"/>
</dbReference>
<dbReference type="RefSeq" id="WP_270126063.1">
    <property type="nucleotide sequence ID" value="NZ_CP115396.1"/>
</dbReference>
<accession>A0ABY7PK74</accession>
<keyword evidence="2" id="KW-0540">Nuclease</keyword>
<evidence type="ECO:0000313" key="2">
    <source>
        <dbReference type="EMBL" id="WBO83661.1"/>
    </source>
</evidence>
<keyword evidence="2" id="KW-0378">Hydrolase</keyword>
<keyword evidence="3" id="KW-1185">Reference proteome</keyword>
<dbReference type="EMBL" id="CP115396">
    <property type="protein sequence ID" value="WBO83661.1"/>
    <property type="molecule type" value="Genomic_DNA"/>
</dbReference>
<dbReference type="InterPro" id="IPR003615">
    <property type="entry name" value="HNH_nuc"/>
</dbReference>
<dbReference type="CDD" id="cd00085">
    <property type="entry name" value="HNHc"/>
    <property type="match status" value="1"/>
</dbReference>
<dbReference type="InterPro" id="IPR002711">
    <property type="entry name" value="HNH"/>
</dbReference>
<feature type="domain" description="HNH nuclease" evidence="1">
    <location>
        <begin position="89"/>
        <end position="144"/>
    </location>
</feature>
<dbReference type="Pfam" id="PF01844">
    <property type="entry name" value="HNH"/>
    <property type="match status" value="1"/>
</dbReference>
<evidence type="ECO:0000313" key="3">
    <source>
        <dbReference type="Proteomes" id="UP001211872"/>
    </source>
</evidence>
<gene>
    <name evidence="2" type="ORF">O9Z63_14920</name>
</gene>
<dbReference type="Proteomes" id="UP001211872">
    <property type="component" value="Chromosome"/>
</dbReference>
<proteinExistence type="predicted"/>
<organism evidence="2 3">
    <name type="scientific">Hymenobacter yonginensis</name>
    <dbReference type="NCBI Taxonomy" id="748197"/>
    <lineage>
        <taxon>Bacteria</taxon>
        <taxon>Pseudomonadati</taxon>
        <taxon>Bacteroidota</taxon>
        <taxon>Cytophagia</taxon>
        <taxon>Cytophagales</taxon>
        <taxon>Hymenobacteraceae</taxon>
        <taxon>Hymenobacter</taxon>
    </lineage>
</organism>
<evidence type="ECO:0000259" key="1">
    <source>
        <dbReference type="SMART" id="SM00507"/>
    </source>
</evidence>
<keyword evidence="2" id="KW-0255">Endonuclease</keyword>
<name>A0ABY7PK74_9BACT</name>
<protein>
    <submittedName>
        <fullName evidence="2">HNH endonuclease</fullName>
    </submittedName>
</protein>